<organism evidence="1">
    <name type="scientific">termite gut metagenome</name>
    <dbReference type="NCBI Taxonomy" id="433724"/>
    <lineage>
        <taxon>unclassified sequences</taxon>
        <taxon>metagenomes</taxon>
        <taxon>organismal metagenomes</taxon>
    </lineage>
</organism>
<gene>
    <name evidence="1" type="ORF">EZS27_000346</name>
</gene>
<reference evidence="1" key="1">
    <citation type="submission" date="2019-03" db="EMBL/GenBank/DDBJ databases">
        <title>Single cell metagenomics reveals metabolic interactions within the superorganism composed of flagellate Streblomastix strix and complex community of Bacteroidetes bacteria on its surface.</title>
        <authorList>
            <person name="Treitli S.C."/>
            <person name="Kolisko M."/>
            <person name="Husnik F."/>
            <person name="Keeling P."/>
            <person name="Hampl V."/>
        </authorList>
    </citation>
    <scope>NUCLEOTIDE SEQUENCE</scope>
    <source>
        <strain evidence="1">STM</strain>
    </source>
</reference>
<evidence type="ECO:0000313" key="1">
    <source>
        <dbReference type="EMBL" id="KAA6352396.1"/>
    </source>
</evidence>
<dbReference type="AlphaFoldDB" id="A0A5J4T1N5"/>
<sequence>MKSNSDFRRNLDSIQDELFPYTKKQGNVKIINKREYTHLKNKVGVINYAKSHAEVSPNIGDRLRTLIASGFEVLYDLLKEEFYAIKLSENRNEVLYSFSSPDFFDLYNLAVSDENINEEKGHEIV</sequence>
<protein>
    <submittedName>
        <fullName evidence="1">Uncharacterized protein</fullName>
    </submittedName>
</protein>
<name>A0A5J4T1N5_9ZZZZ</name>
<comment type="caution">
    <text evidence="1">The sequence shown here is derived from an EMBL/GenBank/DDBJ whole genome shotgun (WGS) entry which is preliminary data.</text>
</comment>
<accession>A0A5J4T1N5</accession>
<dbReference type="EMBL" id="SNRY01000003">
    <property type="protein sequence ID" value="KAA6352396.1"/>
    <property type="molecule type" value="Genomic_DNA"/>
</dbReference>
<proteinExistence type="predicted"/>